<dbReference type="InterPro" id="IPR052158">
    <property type="entry name" value="INH-QAR"/>
</dbReference>
<dbReference type="GO" id="GO:0003700">
    <property type="term" value="F:DNA-binding transcription factor activity"/>
    <property type="evidence" value="ECO:0007669"/>
    <property type="project" value="InterPro"/>
</dbReference>
<evidence type="ECO:0000313" key="4">
    <source>
        <dbReference type="EMBL" id="ONM49399.1"/>
    </source>
</evidence>
<dbReference type="OrthoDB" id="3194870at2"/>
<proteinExistence type="predicted"/>
<name>A0A1V2TIN6_9NOCA</name>
<gene>
    <name evidence="4" type="ORF">B0T46_07880</name>
</gene>
<accession>A0A1V2TIN6</accession>
<dbReference type="Gene3D" id="1.10.10.60">
    <property type="entry name" value="Homeodomain-like"/>
    <property type="match status" value="1"/>
</dbReference>
<keyword evidence="5" id="KW-1185">Reference proteome</keyword>
<dbReference type="SUPFAM" id="SSF46689">
    <property type="entry name" value="Homeodomain-like"/>
    <property type="match status" value="1"/>
</dbReference>
<evidence type="ECO:0000259" key="3">
    <source>
        <dbReference type="PROSITE" id="PS01124"/>
    </source>
</evidence>
<dbReference type="SUPFAM" id="SSF52317">
    <property type="entry name" value="Class I glutamine amidotransferase-like"/>
    <property type="match status" value="1"/>
</dbReference>
<keyword evidence="1" id="KW-0805">Transcription regulation</keyword>
<dbReference type="EMBL" id="MUMY01000005">
    <property type="protein sequence ID" value="ONM49399.1"/>
    <property type="molecule type" value="Genomic_DNA"/>
</dbReference>
<dbReference type="STRING" id="1538463.B0T36_12140"/>
<dbReference type="Proteomes" id="UP000188836">
    <property type="component" value="Unassembled WGS sequence"/>
</dbReference>
<evidence type="ECO:0000256" key="1">
    <source>
        <dbReference type="ARBA" id="ARBA00023015"/>
    </source>
</evidence>
<dbReference type="GO" id="GO:0043565">
    <property type="term" value="F:sequence-specific DNA binding"/>
    <property type="evidence" value="ECO:0007669"/>
    <property type="project" value="InterPro"/>
</dbReference>
<dbReference type="AlphaFoldDB" id="A0A1V2TIN6"/>
<dbReference type="PROSITE" id="PS01124">
    <property type="entry name" value="HTH_ARAC_FAMILY_2"/>
    <property type="match status" value="1"/>
</dbReference>
<sequence>MEVGIFVVDGVAEFGLSALLETFGTANAVRDTVPSPPPPWRIRIVSFGSSVRSSSGFTVPTVPLPDLPAPDGFAELDMMIVPAVRVFDAAPLIELVSAPESKPVLDGIRLAHRSGAHIAAACTGTFFLAEAGILDGLPATTSWWLGPTFRRRYPAIALDESRTLCRSARATTAGAALSHLDLALSLIQVDSPAVAELASRYLVVGDGRTQGNYIVTEVVAHGNSLTAAFERWVRAHLGEQFRIAAVAGELGVTERSLQRATQAELGISPRDFVNNIRLEHATHLLRTTPLTLEAIAAKVGYLNAGTLRGLVRKRRGMSIAELRTSSLTW</sequence>
<dbReference type="InterPro" id="IPR029062">
    <property type="entry name" value="Class_I_gatase-like"/>
</dbReference>
<dbReference type="InterPro" id="IPR009057">
    <property type="entry name" value="Homeodomain-like_sf"/>
</dbReference>
<protein>
    <submittedName>
        <fullName evidence="4">AraC family transcriptional regulator</fullName>
    </submittedName>
</protein>
<dbReference type="SMART" id="SM00342">
    <property type="entry name" value="HTH_ARAC"/>
    <property type="match status" value="1"/>
</dbReference>
<dbReference type="InterPro" id="IPR018060">
    <property type="entry name" value="HTH_AraC"/>
</dbReference>
<reference evidence="4 5" key="1">
    <citation type="journal article" date="2016" name="Antonie Van Leeuwenhoek">
        <title>Nocardia donostiensis sp. nov., isolated from human respiratory specimens.</title>
        <authorList>
            <person name="Ercibengoa M."/>
            <person name="Bell M."/>
            <person name="Marimon J.M."/>
            <person name="Humrighouse B."/>
            <person name="Klenk H.P."/>
            <person name="Potter G."/>
            <person name="Perez-Trallero E."/>
        </authorList>
    </citation>
    <scope>NUCLEOTIDE SEQUENCE [LARGE SCALE GENOMIC DNA]</scope>
    <source>
        <strain evidence="4 5">X1655</strain>
    </source>
</reference>
<organism evidence="4 5">
    <name type="scientific">Nocardia donostiensis</name>
    <dbReference type="NCBI Taxonomy" id="1538463"/>
    <lineage>
        <taxon>Bacteria</taxon>
        <taxon>Bacillati</taxon>
        <taxon>Actinomycetota</taxon>
        <taxon>Actinomycetes</taxon>
        <taxon>Mycobacteriales</taxon>
        <taxon>Nocardiaceae</taxon>
        <taxon>Nocardia</taxon>
    </lineage>
</organism>
<dbReference type="PANTHER" id="PTHR43130">
    <property type="entry name" value="ARAC-FAMILY TRANSCRIPTIONAL REGULATOR"/>
    <property type="match status" value="1"/>
</dbReference>
<keyword evidence="2" id="KW-0804">Transcription</keyword>
<comment type="caution">
    <text evidence="4">The sequence shown here is derived from an EMBL/GenBank/DDBJ whole genome shotgun (WGS) entry which is preliminary data.</text>
</comment>
<evidence type="ECO:0000256" key="2">
    <source>
        <dbReference type="ARBA" id="ARBA00023163"/>
    </source>
</evidence>
<dbReference type="Gene3D" id="3.40.50.880">
    <property type="match status" value="1"/>
</dbReference>
<dbReference type="PANTHER" id="PTHR43130:SF3">
    <property type="entry name" value="HTH-TYPE TRANSCRIPTIONAL REGULATOR RV1931C"/>
    <property type="match status" value="1"/>
</dbReference>
<evidence type="ECO:0000313" key="5">
    <source>
        <dbReference type="Proteomes" id="UP000188836"/>
    </source>
</evidence>
<dbReference type="RefSeq" id="WP_077115928.1">
    <property type="nucleotide sequence ID" value="NZ_LOKT01000007.1"/>
</dbReference>
<dbReference type="Pfam" id="PF12833">
    <property type="entry name" value="HTH_18"/>
    <property type="match status" value="1"/>
</dbReference>
<feature type="domain" description="HTH araC/xylS-type" evidence="3">
    <location>
        <begin position="227"/>
        <end position="325"/>
    </location>
</feature>